<evidence type="ECO:0000313" key="2">
    <source>
        <dbReference type="Proteomes" id="UP001142374"/>
    </source>
</evidence>
<evidence type="ECO:0000313" key="1">
    <source>
        <dbReference type="EMBL" id="MCQ8772261.1"/>
    </source>
</evidence>
<accession>A0A9X2RQ97</accession>
<dbReference type="RefSeq" id="WP_168090637.1">
    <property type="nucleotide sequence ID" value="NZ_JAATER010000001.1"/>
</dbReference>
<dbReference type="Proteomes" id="UP001142374">
    <property type="component" value="Unassembled WGS sequence"/>
</dbReference>
<name>A0A9X2RQ97_9ACTN</name>
<proteinExistence type="predicted"/>
<organism evidence="1 2">
    <name type="scientific">Streptomyces telluris</name>
    <dbReference type="NCBI Taxonomy" id="2720021"/>
    <lineage>
        <taxon>Bacteria</taxon>
        <taxon>Bacillati</taxon>
        <taxon>Actinomycetota</taxon>
        <taxon>Actinomycetes</taxon>
        <taxon>Kitasatosporales</taxon>
        <taxon>Streptomycetaceae</taxon>
        <taxon>Streptomyces</taxon>
    </lineage>
</organism>
<dbReference type="EMBL" id="JANIID010000020">
    <property type="protein sequence ID" value="MCQ8772261.1"/>
    <property type="molecule type" value="Genomic_DNA"/>
</dbReference>
<reference evidence="1" key="1">
    <citation type="submission" date="2022-06" db="EMBL/GenBank/DDBJ databases">
        <title>WGS of actinobacteria.</title>
        <authorList>
            <person name="Thawai C."/>
        </authorList>
    </citation>
    <scope>NUCLEOTIDE SEQUENCE</scope>
    <source>
        <strain evidence="1">AA8</strain>
    </source>
</reference>
<gene>
    <name evidence="1" type="ORF">NQU55_21185</name>
</gene>
<keyword evidence="2" id="KW-1185">Reference proteome</keyword>
<dbReference type="AlphaFoldDB" id="A0A9X2RQ97"/>
<protein>
    <submittedName>
        <fullName evidence="1">Uncharacterized protein</fullName>
    </submittedName>
</protein>
<comment type="caution">
    <text evidence="1">The sequence shown here is derived from an EMBL/GenBank/DDBJ whole genome shotgun (WGS) entry which is preliminary data.</text>
</comment>
<sequence length="89" mass="9502">MATEERLVAARRSSADHMAARLSAAGFTPRVGRRKGRICVETDVPNPVSAEAWQELLEVLETADLFGIVASEGGHIAWAAIDQETPATA</sequence>